<dbReference type="EMBL" id="JAGMUX010000002">
    <property type="protein sequence ID" value="KAH7267476.1"/>
    <property type="molecule type" value="Genomic_DNA"/>
</dbReference>
<evidence type="ECO:0000313" key="2">
    <source>
        <dbReference type="Proteomes" id="UP000720189"/>
    </source>
</evidence>
<protein>
    <submittedName>
        <fullName evidence="1">Uncharacterized protein</fullName>
    </submittedName>
</protein>
<gene>
    <name evidence="1" type="ORF">BKA55DRAFT_555757</name>
</gene>
<dbReference type="AlphaFoldDB" id="A0A9P9KS14"/>
<evidence type="ECO:0000313" key="1">
    <source>
        <dbReference type="EMBL" id="KAH7267476.1"/>
    </source>
</evidence>
<keyword evidence="2" id="KW-1185">Reference proteome</keyword>
<proteinExistence type="predicted"/>
<organism evidence="1 2">
    <name type="scientific">Fusarium redolens</name>
    <dbReference type="NCBI Taxonomy" id="48865"/>
    <lineage>
        <taxon>Eukaryota</taxon>
        <taxon>Fungi</taxon>
        <taxon>Dikarya</taxon>
        <taxon>Ascomycota</taxon>
        <taxon>Pezizomycotina</taxon>
        <taxon>Sordariomycetes</taxon>
        <taxon>Hypocreomycetidae</taxon>
        <taxon>Hypocreales</taxon>
        <taxon>Nectriaceae</taxon>
        <taxon>Fusarium</taxon>
        <taxon>Fusarium redolens species complex</taxon>
    </lineage>
</organism>
<accession>A0A9P9KS14</accession>
<dbReference type="GeneID" id="70221609"/>
<dbReference type="RefSeq" id="XP_046055295.1">
    <property type="nucleotide sequence ID" value="XM_046191655.1"/>
</dbReference>
<sequence>MLFMVYQKEGCLFVPCVYVRELMSCEENIFAYLNIWAEDIMMMEGIILKSLQAIREVHESGLLEPLDLVS</sequence>
<dbReference type="Proteomes" id="UP000720189">
    <property type="component" value="Unassembled WGS sequence"/>
</dbReference>
<comment type="caution">
    <text evidence="1">The sequence shown here is derived from an EMBL/GenBank/DDBJ whole genome shotgun (WGS) entry which is preliminary data.</text>
</comment>
<reference evidence="1" key="1">
    <citation type="journal article" date="2021" name="Nat. Commun.">
        <title>Genetic determinants of endophytism in the Arabidopsis root mycobiome.</title>
        <authorList>
            <person name="Mesny F."/>
            <person name="Miyauchi S."/>
            <person name="Thiergart T."/>
            <person name="Pickel B."/>
            <person name="Atanasova L."/>
            <person name="Karlsson M."/>
            <person name="Huettel B."/>
            <person name="Barry K.W."/>
            <person name="Haridas S."/>
            <person name="Chen C."/>
            <person name="Bauer D."/>
            <person name="Andreopoulos W."/>
            <person name="Pangilinan J."/>
            <person name="LaButti K."/>
            <person name="Riley R."/>
            <person name="Lipzen A."/>
            <person name="Clum A."/>
            <person name="Drula E."/>
            <person name="Henrissat B."/>
            <person name="Kohler A."/>
            <person name="Grigoriev I.V."/>
            <person name="Martin F.M."/>
            <person name="Hacquard S."/>
        </authorList>
    </citation>
    <scope>NUCLEOTIDE SEQUENCE</scope>
    <source>
        <strain evidence="1">MPI-CAGE-AT-0023</strain>
    </source>
</reference>
<name>A0A9P9KS14_FUSRE</name>